<organism evidence="1 2">
    <name type="scientific">Agitococcus lubricus</name>
    <dbReference type="NCBI Taxonomy" id="1077255"/>
    <lineage>
        <taxon>Bacteria</taxon>
        <taxon>Pseudomonadati</taxon>
        <taxon>Pseudomonadota</taxon>
        <taxon>Gammaproteobacteria</taxon>
        <taxon>Moraxellales</taxon>
        <taxon>Moraxellaceae</taxon>
        <taxon>Agitococcus</taxon>
    </lineage>
</organism>
<dbReference type="OrthoDB" id="6879702at2"/>
<protein>
    <submittedName>
        <fullName evidence="1">Uncharacterized protein</fullName>
    </submittedName>
</protein>
<dbReference type="AlphaFoldDB" id="A0A2T5J211"/>
<sequence length="141" mass="15924">MSVAYFICADVPESDENHEFVMDMDGRALARVDEGVLDHLAEQAHVTPLMQFFSMPQGEWDDYVDDIQELLDEGETFDPQVLTWFSAEDGLKTVLALIAEIDKHPELLAEPEAVIDDLETMAAILTRLAEHGIRWHLAIDI</sequence>
<dbReference type="RefSeq" id="WP_107864914.1">
    <property type="nucleotide sequence ID" value="NZ_QAON01000003.1"/>
</dbReference>
<name>A0A2T5J211_9GAMM</name>
<evidence type="ECO:0000313" key="2">
    <source>
        <dbReference type="Proteomes" id="UP000244223"/>
    </source>
</evidence>
<dbReference type="EMBL" id="QAON01000003">
    <property type="protein sequence ID" value="PTQ90475.1"/>
    <property type="molecule type" value="Genomic_DNA"/>
</dbReference>
<keyword evidence="2" id="KW-1185">Reference proteome</keyword>
<evidence type="ECO:0000313" key="1">
    <source>
        <dbReference type="EMBL" id="PTQ90475.1"/>
    </source>
</evidence>
<dbReference type="Proteomes" id="UP000244223">
    <property type="component" value="Unassembled WGS sequence"/>
</dbReference>
<proteinExistence type="predicted"/>
<gene>
    <name evidence="1" type="ORF">C8N29_103229</name>
</gene>
<reference evidence="1 2" key="1">
    <citation type="submission" date="2018-04" db="EMBL/GenBank/DDBJ databases">
        <title>Genomic Encyclopedia of Archaeal and Bacterial Type Strains, Phase II (KMG-II): from individual species to whole genera.</title>
        <authorList>
            <person name="Goeker M."/>
        </authorList>
    </citation>
    <scope>NUCLEOTIDE SEQUENCE [LARGE SCALE GENOMIC DNA]</scope>
    <source>
        <strain evidence="1 2">DSM 5822</strain>
    </source>
</reference>
<comment type="caution">
    <text evidence="1">The sequence shown here is derived from an EMBL/GenBank/DDBJ whole genome shotgun (WGS) entry which is preliminary data.</text>
</comment>
<accession>A0A2T5J211</accession>